<feature type="compositionally biased region" description="Polar residues" evidence="1">
    <location>
        <begin position="137"/>
        <end position="161"/>
    </location>
</feature>
<evidence type="ECO:0008006" key="4">
    <source>
        <dbReference type="Google" id="ProtNLM"/>
    </source>
</evidence>
<feature type="region of interest" description="Disordered" evidence="1">
    <location>
        <begin position="1"/>
        <end position="287"/>
    </location>
</feature>
<evidence type="ECO:0000313" key="2">
    <source>
        <dbReference type="EMBL" id="CAG9311069.1"/>
    </source>
</evidence>
<organism evidence="2 3">
    <name type="scientific">Blepharisma stoltei</name>
    <dbReference type="NCBI Taxonomy" id="1481888"/>
    <lineage>
        <taxon>Eukaryota</taxon>
        <taxon>Sar</taxon>
        <taxon>Alveolata</taxon>
        <taxon>Ciliophora</taxon>
        <taxon>Postciliodesmatophora</taxon>
        <taxon>Heterotrichea</taxon>
        <taxon>Heterotrichida</taxon>
        <taxon>Blepharismidae</taxon>
        <taxon>Blepharisma</taxon>
    </lineage>
</organism>
<reference evidence="2" key="1">
    <citation type="submission" date="2021-09" db="EMBL/GenBank/DDBJ databases">
        <authorList>
            <consortium name="AG Swart"/>
            <person name="Singh M."/>
            <person name="Singh A."/>
            <person name="Seah K."/>
            <person name="Emmerich C."/>
        </authorList>
    </citation>
    <scope>NUCLEOTIDE SEQUENCE</scope>
    <source>
        <strain evidence="2">ATCC30299</strain>
    </source>
</reference>
<sequence>MSDSQFQYGVGHTSVKMHQPPGGSSSISLGWDEPSRPPVQRFNNAPPREPISNIFSNQQPPIRQEKNIFPGFQQNFPNFNSEPQLAPQQRDEYPPQDQFQLPMPNFKVDLYSQPPDPRPYNQPDMARNHFMKESPPNYYQRQQMSNNNQGLQNYSQPTRIEQVQRPEFVQRQEPMFQSPQMQRGDMYQRPDINQFPPVQRPDMFQREMGYQGAPIQRSGHGTRERPPDPYIRPNQYDPYQREQGYQPPQNYRQEEPRASPNYQQDFDMKPSVRVSNPPGGRSNFTLG</sequence>
<dbReference type="EMBL" id="CAJZBQ010000003">
    <property type="protein sequence ID" value="CAG9311069.1"/>
    <property type="molecule type" value="Genomic_DNA"/>
</dbReference>
<evidence type="ECO:0000313" key="3">
    <source>
        <dbReference type="Proteomes" id="UP001162131"/>
    </source>
</evidence>
<protein>
    <recommendedName>
        <fullName evidence="4">Enamelin</fullName>
    </recommendedName>
</protein>
<name>A0AAU9IIV1_9CILI</name>
<dbReference type="AlphaFoldDB" id="A0AAU9IIV1"/>
<dbReference type="Proteomes" id="UP001162131">
    <property type="component" value="Unassembled WGS sequence"/>
</dbReference>
<accession>A0AAU9IIV1</accession>
<proteinExistence type="predicted"/>
<comment type="caution">
    <text evidence="2">The sequence shown here is derived from an EMBL/GenBank/DDBJ whole genome shotgun (WGS) entry which is preliminary data.</text>
</comment>
<gene>
    <name evidence="2" type="ORF">BSTOLATCC_MIC2772</name>
</gene>
<keyword evidence="3" id="KW-1185">Reference proteome</keyword>
<evidence type="ECO:0000256" key="1">
    <source>
        <dbReference type="SAM" id="MobiDB-lite"/>
    </source>
</evidence>
<feature type="compositionally biased region" description="Low complexity" evidence="1">
    <location>
        <begin position="67"/>
        <end position="80"/>
    </location>
</feature>